<proteinExistence type="predicted"/>
<dbReference type="AlphaFoldDB" id="A0AAV4UFE2"/>
<gene>
    <name evidence="2" type="ORF">CDAR_62521</name>
</gene>
<reference evidence="2 3" key="1">
    <citation type="submission" date="2021-06" db="EMBL/GenBank/DDBJ databases">
        <title>Caerostris darwini draft genome.</title>
        <authorList>
            <person name="Kono N."/>
            <person name="Arakawa K."/>
        </authorList>
    </citation>
    <scope>NUCLEOTIDE SEQUENCE [LARGE SCALE GENOMIC DNA]</scope>
</reference>
<accession>A0AAV4UFE2</accession>
<dbReference type="EMBL" id="BPLQ01011198">
    <property type="protein sequence ID" value="GIY56404.1"/>
    <property type="molecule type" value="Genomic_DNA"/>
</dbReference>
<keyword evidence="3" id="KW-1185">Reference proteome</keyword>
<comment type="caution">
    <text evidence="2">The sequence shown here is derived from an EMBL/GenBank/DDBJ whole genome shotgun (WGS) entry which is preliminary data.</text>
</comment>
<feature type="compositionally biased region" description="Polar residues" evidence="1">
    <location>
        <begin position="100"/>
        <end position="118"/>
    </location>
</feature>
<evidence type="ECO:0000313" key="2">
    <source>
        <dbReference type="EMBL" id="GIY56404.1"/>
    </source>
</evidence>
<evidence type="ECO:0000256" key="1">
    <source>
        <dbReference type="SAM" id="MobiDB-lite"/>
    </source>
</evidence>
<protein>
    <submittedName>
        <fullName evidence="2">Uncharacterized protein</fullName>
    </submittedName>
</protein>
<sequence length="118" mass="13683">MNLLRSKCELYDDDYDLRSRIIMKRGFHLIEILGCHSNWESPRTEFGERNLVISQHRSTTGAIPLESISCHVRIPEEPPLINQQAMQRPLCTVHHRRMQSGRNPSRSTSCDNKNQNNA</sequence>
<name>A0AAV4UFE2_9ARAC</name>
<evidence type="ECO:0000313" key="3">
    <source>
        <dbReference type="Proteomes" id="UP001054837"/>
    </source>
</evidence>
<organism evidence="2 3">
    <name type="scientific">Caerostris darwini</name>
    <dbReference type="NCBI Taxonomy" id="1538125"/>
    <lineage>
        <taxon>Eukaryota</taxon>
        <taxon>Metazoa</taxon>
        <taxon>Ecdysozoa</taxon>
        <taxon>Arthropoda</taxon>
        <taxon>Chelicerata</taxon>
        <taxon>Arachnida</taxon>
        <taxon>Araneae</taxon>
        <taxon>Araneomorphae</taxon>
        <taxon>Entelegynae</taxon>
        <taxon>Araneoidea</taxon>
        <taxon>Araneidae</taxon>
        <taxon>Caerostris</taxon>
    </lineage>
</organism>
<feature type="region of interest" description="Disordered" evidence="1">
    <location>
        <begin position="93"/>
        <end position="118"/>
    </location>
</feature>
<dbReference type="Proteomes" id="UP001054837">
    <property type="component" value="Unassembled WGS sequence"/>
</dbReference>